<accession>A0A8J4VFQ2</accession>
<evidence type="ECO:0000313" key="1">
    <source>
        <dbReference type="EMBL" id="KAF3954070.1"/>
    </source>
</evidence>
<dbReference type="Proteomes" id="UP000737018">
    <property type="component" value="Unassembled WGS sequence"/>
</dbReference>
<gene>
    <name evidence="1" type="ORF">CMV_020542</name>
</gene>
<dbReference type="PANTHER" id="PTHR44083:SF35">
    <property type="entry name" value="TOPLESS-RELATED PROTEIN 4-LIKE ISOFORM X1"/>
    <property type="match status" value="1"/>
</dbReference>
<dbReference type="GO" id="GO:0006355">
    <property type="term" value="P:regulation of DNA-templated transcription"/>
    <property type="evidence" value="ECO:0007669"/>
    <property type="project" value="InterPro"/>
</dbReference>
<dbReference type="OrthoDB" id="1692469at2759"/>
<sequence>MFGTLKHVQWPLQALLANDYTASVNGVKWSPDGALFGVAYSKHIVQIYSYHGRNDLRNHLEIDTHVGKCNNEAGLHCERLKVHF</sequence>
<proteinExistence type="predicted"/>
<comment type="caution">
    <text evidence="1">The sequence shown here is derived from an EMBL/GenBank/DDBJ whole genome shotgun (WGS) entry which is preliminary data.</text>
</comment>
<dbReference type="InterPro" id="IPR027728">
    <property type="entry name" value="Topless_fam"/>
</dbReference>
<dbReference type="AlphaFoldDB" id="A0A8J4VFQ2"/>
<dbReference type="EMBL" id="JRKL02003835">
    <property type="protein sequence ID" value="KAF3954070.1"/>
    <property type="molecule type" value="Genomic_DNA"/>
</dbReference>
<evidence type="ECO:0000313" key="2">
    <source>
        <dbReference type="Proteomes" id="UP000737018"/>
    </source>
</evidence>
<dbReference type="PANTHER" id="PTHR44083">
    <property type="entry name" value="TOPLESS-RELATED PROTEIN 1-RELATED"/>
    <property type="match status" value="1"/>
</dbReference>
<protein>
    <submittedName>
        <fullName evidence="1">Uncharacterized protein</fullName>
    </submittedName>
</protein>
<keyword evidence="2" id="KW-1185">Reference proteome</keyword>
<organism evidence="1 2">
    <name type="scientific">Castanea mollissima</name>
    <name type="common">Chinese chestnut</name>
    <dbReference type="NCBI Taxonomy" id="60419"/>
    <lineage>
        <taxon>Eukaryota</taxon>
        <taxon>Viridiplantae</taxon>
        <taxon>Streptophyta</taxon>
        <taxon>Embryophyta</taxon>
        <taxon>Tracheophyta</taxon>
        <taxon>Spermatophyta</taxon>
        <taxon>Magnoliopsida</taxon>
        <taxon>eudicotyledons</taxon>
        <taxon>Gunneridae</taxon>
        <taxon>Pentapetalae</taxon>
        <taxon>rosids</taxon>
        <taxon>fabids</taxon>
        <taxon>Fagales</taxon>
        <taxon>Fagaceae</taxon>
        <taxon>Castanea</taxon>
    </lineage>
</organism>
<reference evidence="1" key="1">
    <citation type="submission" date="2020-03" db="EMBL/GenBank/DDBJ databases">
        <title>Castanea mollissima Vanexum genome sequencing.</title>
        <authorList>
            <person name="Staton M."/>
        </authorList>
    </citation>
    <scope>NUCLEOTIDE SEQUENCE</scope>
    <source>
        <tissue evidence="1">Leaf</tissue>
    </source>
</reference>
<name>A0A8J4VFQ2_9ROSI</name>